<dbReference type="PANTHER" id="PTHR43289">
    <property type="entry name" value="MITOGEN-ACTIVATED PROTEIN KINASE KINASE KINASE 20-RELATED"/>
    <property type="match status" value="1"/>
</dbReference>
<evidence type="ECO:0000256" key="2">
    <source>
        <dbReference type="ARBA" id="ARBA00022741"/>
    </source>
</evidence>
<dbReference type="Gene3D" id="1.10.510.10">
    <property type="entry name" value="Transferase(Phosphotransferase) domain 1"/>
    <property type="match status" value="1"/>
</dbReference>
<reference evidence="8 9" key="1">
    <citation type="submission" date="2021-02" db="EMBL/GenBank/DDBJ databases">
        <title>Lysobacter arenosi sp. nov., isolated from soil of gangwondo yeongwol, south Korea.</title>
        <authorList>
            <person name="Kim K.R."/>
            <person name="Kim K.H."/>
            <person name="Jeon C.O."/>
        </authorList>
    </citation>
    <scope>NUCLEOTIDE SEQUENCE [LARGE SCALE GENOMIC DNA]</scope>
    <source>
        <strain evidence="8 9">R7</strain>
    </source>
</reference>
<organism evidence="8 9">
    <name type="scientific">Lysobacter arenosi</name>
    <dbReference type="NCBI Taxonomy" id="2795387"/>
    <lineage>
        <taxon>Bacteria</taxon>
        <taxon>Pseudomonadati</taxon>
        <taxon>Pseudomonadota</taxon>
        <taxon>Gammaproteobacteria</taxon>
        <taxon>Lysobacterales</taxon>
        <taxon>Lysobacteraceae</taxon>
        <taxon>Lysobacter</taxon>
    </lineage>
</organism>
<dbReference type="Gene3D" id="3.30.200.20">
    <property type="entry name" value="Phosphorylase Kinase, domain 1"/>
    <property type="match status" value="1"/>
</dbReference>
<dbReference type="SMART" id="SM00320">
    <property type="entry name" value="WD40"/>
    <property type="match status" value="5"/>
</dbReference>
<keyword evidence="6" id="KW-0812">Transmembrane</keyword>
<keyword evidence="4 5" id="KW-0067">ATP-binding</keyword>
<name>A0ABX7R9W2_9GAMM</name>
<evidence type="ECO:0000256" key="3">
    <source>
        <dbReference type="ARBA" id="ARBA00022777"/>
    </source>
</evidence>
<gene>
    <name evidence="8" type="ORF">HIV01_017625</name>
</gene>
<accession>A0ABX7R9W2</accession>
<dbReference type="InterPro" id="IPR015943">
    <property type="entry name" value="WD40/YVTN_repeat-like_dom_sf"/>
</dbReference>
<dbReference type="PANTHER" id="PTHR43289:SF34">
    <property type="entry name" value="SERINE_THREONINE-PROTEIN KINASE YBDM-RELATED"/>
    <property type="match status" value="1"/>
</dbReference>
<evidence type="ECO:0000256" key="5">
    <source>
        <dbReference type="PROSITE-ProRule" id="PRU10141"/>
    </source>
</evidence>
<feature type="domain" description="Protein kinase" evidence="7">
    <location>
        <begin position="60"/>
        <end position="333"/>
    </location>
</feature>
<dbReference type="SUPFAM" id="SSF50998">
    <property type="entry name" value="Quinoprotein alcohol dehydrogenase-like"/>
    <property type="match status" value="2"/>
</dbReference>
<evidence type="ECO:0000256" key="4">
    <source>
        <dbReference type="ARBA" id="ARBA00022840"/>
    </source>
</evidence>
<dbReference type="InterPro" id="IPR001680">
    <property type="entry name" value="WD40_rpt"/>
</dbReference>
<dbReference type="PROSITE" id="PS00107">
    <property type="entry name" value="PROTEIN_KINASE_ATP"/>
    <property type="match status" value="1"/>
</dbReference>
<evidence type="ECO:0000256" key="1">
    <source>
        <dbReference type="ARBA" id="ARBA00022679"/>
    </source>
</evidence>
<protein>
    <submittedName>
        <fullName evidence="8">Protein kinase</fullName>
    </submittedName>
</protein>
<evidence type="ECO:0000313" key="9">
    <source>
        <dbReference type="Proteomes" id="UP000663400"/>
    </source>
</evidence>
<sequence length="1431" mass="154926">MTDAQVEGTSADPGRRSSRLMLVRLAFGSGTIDALDQDAGAGADFALDLGDPGQRALGEYELLELIGQGGMGMVYRARHHRLERDVALKLLSAGPWASDLFVARFQSEAQHAARLQHPNIVTVYEIGDHRGLIYYAMELVEGVSLDVQLQRDGPMSARAAATLLGDVAEAVDYAHRLDVLHLDLKPGNVLRTVGGTTKIADFGLARRLVHGAGADNEAVSGTPEYMAPEQTELGAGILDRRTDVWGLGAILYELLTGQPPVRGERTPGDDRDLGAHARDVIERVRTRDIEPPSKLRAGIPADLEAICLHCLQRDPGQRYPTARALADDLTRFLDGRAVSVRQIGIPQRALRWARREPRLAAVASLAVIVLLAGVIATSLQWRRAEQNANRAAAESVRVRDSLWQQRRDAAWHQFADNDAFTALPLLVANLREAQASAATADASTERTRIGLLLDSSPRLIDVIALANRIDAVALSADGSLVAAGCADGEIRLFETASGRERWRLATADFPKVLNDRDSIGHLAFSDDGRYLIATATWPTPVVNPSGQSMMLIDVATGRMQAPPATFPRFQDATFSADGSTAILRSSDGISRSFRTRDWMPRGPATGRDFAIGGWLFAPAAGHLAVWYTRDGDSSVDLLDPDTFALQHRTPRATAWTFSPDGRQLALGDNDGGVRLVDTRDGSERRLVPQPSGRVVWLSFSADGAWLASASEPGEVHAWNVEDGAQVMPPMRQSQAIWVKIDRKRGLLAVRADNRLQVFQLSDPRSAPLPLGPPLSSPGLLFMWSADVNFDNGMIATGGAEGELRLWRLTQPWHAVDPLAAAMPSDYASFDGQHLPYVDAGIAGVVDARSGRRLGAPLVHPQPVYFAELDARANTLVTLSGREARTWDWRTGRVLHGPVLLTQTPQRATLSARGDLLAFTYARAQGRDFVEVLRVLDLRRGTLLPSEASLAGPLAGMRFSTDASTIAAWGGVESDPRLIRVELLSRPPLRLRIPYAEGDVRDGAFSSDNKTFNAVLAAKADLSQGNELLRWDTQTGKLLGRTQLTGEPLALAVSASGSRLAVGGPTRTLLDGNGRIVGRLPKQPDQEPLLSAALSADGRWVAFALRRGVQLADAGSGQPLAPPLRLPVAHPDWIASVTFADDGSSLLASTWFGRRIVWPLRPDKRPVAEIARDAQLLGAAESDHGTPLSAPLTPATRSALRRNDPGAVALSPPLHAVTRPAPARSRTLPSQALDLGAFYTAALDQAAAQGGNTIDLSRLPSGHQRFLGTDYDVRGFIYLTMKELGTSWSGSFVDAVKGIPVGRKARGLVILGSSGTLAQSRQPTELGRVVLHYRDGATARLPLIWGRDFVAFWEDPRQFQQPRLAWYMPMENGWGSDSTSLFEMRLVNPHPERVIESIDLEATEQYWSAPIFVAITLQEVAAAPLRDPLGQP</sequence>
<dbReference type="InterPro" id="IPR000719">
    <property type="entry name" value="Prot_kinase_dom"/>
</dbReference>
<keyword evidence="6" id="KW-1133">Transmembrane helix</keyword>
<keyword evidence="6" id="KW-0472">Membrane</keyword>
<evidence type="ECO:0000256" key="6">
    <source>
        <dbReference type="SAM" id="Phobius"/>
    </source>
</evidence>
<keyword evidence="3 8" id="KW-0418">Kinase</keyword>
<feature type="binding site" evidence="5">
    <location>
        <position position="89"/>
    </location>
    <ligand>
        <name>ATP</name>
        <dbReference type="ChEBI" id="CHEBI:30616"/>
    </ligand>
</feature>
<dbReference type="Pfam" id="PF00400">
    <property type="entry name" value="WD40"/>
    <property type="match status" value="1"/>
</dbReference>
<dbReference type="Proteomes" id="UP000663400">
    <property type="component" value="Chromosome"/>
</dbReference>
<dbReference type="Pfam" id="PF00069">
    <property type="entry name" value="Pkinase"/>
    <property type="match status" value="1"/>
</dbReference>
<dbReference type="GO" id="GO:0016301">
    <property type="term" value="F:kinase activity"/>
    <property type="evidence" value="ECO:0007669"/>
    <property type="project" value="UniProtKB-KW"/>
</dbReference>
<dbReference type="RefSeq" id="WP_200604179.1">
    <property type="nucleotide sequence ID" value="NZ_CP071517.1"/>
</dbReference>
<dbReference type="CDD" id="cd14014">
    <property type="entry name" value="STKc_PknB_like"/>
    <property type="match status" value="1"/>
</dbReference>
<evidence type="ECO:0000313" key="8">
    <source>
        <dbReference type="EMBL" id="QSX74932.1"/>
    </source>
</evidence>
<dbReference type="PROSITE" id="PS50011">
    <property type="entry name" value="PROTEIN_KINASE_DOM"/>
    <property type="match status" value="1"/>
</dbReference>
<dbReference type="Gene3D" id="2.130.10.10">
    <property type="entry name" value="YVTN repeat-like/Quinoprotein amine dehydrogenase"/>
    <property type="match status" value="4"/>
</dbReference>
<dbReference type="EMBL" id="CP071517">
    <property type="protein sequence ID" value="QSX74932.1"/>
    <property type="molecule type" value="Genomic_DNA"/>
</dbReference>
<dbReference type="InterPro" id="IPR011009">
    <property type="entry name" value="Kinase-like_dom_sf"/>
</dbReference>
<keyword evidence="9" id="KW-1185">Reference proteome</keyword>
<keyword evidence="2 5" id="KW-0547">Nucleotide-binding</keyword>
<evidence type="ECO:0000259" key="7">
    <source>
        <dbReference type="PROSITE" id="PS50011"/>
    </source>
</evidence>
<dbReference type="InterPro" id="IPR017441">
    <property type="entry name" value="Protein_kinase_ATP_BS"/>
</dbReference>
<feature type="transmembrane region" description="Helical" evidence="6">
    <location>
        <begin position="359"/>
        <end position="381"/>
    </location>
</feature>
<dbReference type="SMART" id="SM00220">
    <property type="entry name" value="S_TKc"/>
    <property type="match status" value="1"/>
</dbReference>
<proteinExistence type="predicted"/>
<dbReference type="SUPFAM" id="SSF56112">
    <property type="entry name" value="Protein kinase-like (PK-like)"/>
    <property type="match status" value="1"/>
</dbReference>
<keyword evidence="1" id="KW-0808">Transferase</keyword>
<dbReference type="InterPro" id="IPR011047">
    <property type="entry name" value="Quinoprotein_ADH-like_sf"/>
</dbReference>